<dbReference type="EMBL" id="AP028947">
    <property type="protein sequence ID" value="BET25724.1"/>
    <property type="molecule type" value="Genomic_DNA"/>
</dbReference>
<sequence length="162" mass="17732">MNDERLTANVVKKLLDESAANVSLDIQARLNLAITKSVQLHAEKYGNHAVAPTYTADSFGKLFNHFSEWLNRPALSLAVSALFVAGAIFGVAQFGLENYDARISETADLDAAILSDDLPPDAYLDHGFINYATELQKNNTIPAEDGIEQWMDSLPVDFTTSI</sequence>
<dbReference type="InterPro" id="IPR022064">
    <property type="entry name" value="DUF3619"/>
</dbReference>
<keyword evidence="1" id="KW-0472">Membrane</keyword>
<accession>A0AA86M8E0</accession>
<keyword evidence="1" id="KW-0812">Transmembrane</keyword>
<dbReference type="KEGG" id="lto:RGQ30_12250"/>
<keyword evidence="3" id="KW-1185">Reference proteome</keyword>
<protein>
    <recommendedName>
        <fullName evidence="4">DUF3619 family protein</fullName>
    </recommendedName>
</protein>
<gene>
    <name evidence="2" type="ORF">RGQ30_12250</name>
</gene>
<evidence type="ECO:0008006" key="4">
    <source>
        <dbReference type="Google" id="ProtNLM"/>
    </source>
</evidence>
<evidence type="ECO:0000256" key="1">
    <source>
        <dbReference type="SAM" id="Phobius"/>
    </source>
</evidence>
<name>A0AA86M8E0_9BURK</name>
<evidence type="ECO:0000313" key="3">
    <source>
        <dbReference type="Proteomes" id="UP001329151"/>
    </source>
</evidence>
<evidence type="ECO:0000313" key="2">
    <source>
        <dbReference type="EMBL" id="BET25724.1"/>
    </source>
</evidence>
<keyword evidence="1" id="KW-1133">Transmembrane helix</keyword>
<proteinExistence type="predicted"/>
<dbReference type="Proteomes" id="UP001329151">
    <property type="component" value="Chromosome"/>
</dbReference>
<dbReference type="AlphaFoldDB" id="A0AA86M8E0"/>
<organism evidence="2 3">
    <name type="scientific">Limnobacter thiooxidans</name>
    <dbReference type="NCBI Taxonomy" id="131080"/>
    <lineage>
        <taxon>Bacteria</taxon>
        <taxon>Pseudomonadati</taxon>
        <taxon>Pseudomonadota</taxon>
        <taxon>Betaproteobacteria</taxon>
        <taxon>Burkholderiales</taxon>
        <taxon>Burkholderiaceae</taxon>
        <taxon>Limnobacter</taxon>
    </lineage>
</organism>
<reference evidence="2 3" key="1">
    <citation type="submission" date="2023-10" db="EMBL/GenBank/DDBJ databases">
        <title>Complete Genome Sequence of Limnobacter thiooxidans CS-K2T, Isolated from freshwater lake sediments in Bavaria, Germany.</title>
        <authorList>
            <person name="Naruki M."/>
            <person name="Watanabe A."/>
            <person name="Warashina T."/>
            <person name="Morita T."/>
            <person name="Arakawa K."/>
        </authorList>
    </citation>
    <scope>NUCLEOTIDE SEQUENCE [LARGE SCALE GENOMIC DNA]</scope>
    <source>
        <strain evidence="2 3">CS-K2</strain>
    </source>
</reference>
<dbReference type="RefSeq" id="WP_130556742.1">
    <property type="nucleotide sequence ID" value="NZ_AP028947.1"/>
</dbReference>
<dbReference type="Pfam" id="PF12279">
    <property type="entry name" value="DUF3619"/>
    <property type="match status" value="1"/>
</dbReference>
<feature type="transmembrane region" description="Helical" evidence="1">
    <location>
        <begin position="74"/>
        <end position="96"/>
    </location>
</feature>